<evidence type="ECO:0000256" key="12">
    <source>
        <dbReference type="ARBA" id="ARBA00022989"/>
    </source>
</evidence>
<keyword evidence="11" id="KW-0067">ATP-binding</keyword>
<dbReference type="Pfam" id="PF13807">
    <property type="entry name" value="GNVR"/>
    <property type="match status" value="1"/>
</dbReference>
<evidence type="ECO:0000259" key="20">
    <source>
        <dbReference type="Pfam" id="PF13807"/>
    </source>
</evidence>
<evidence type="ECO:0000256" key="1">
    <source>
        <dbReference type="ARBA" id="ARBA00004429"/>
    </source>
</evidence>
<dbReference type="RefSeq" id="WP_220102097.1">
    <property type="nucleotide sequence ID" value="NZ_JAHZSS010000001.1"/>
</dbReference>
<keyword evidence="22" id="KW-1185">Reference proteome</keyword>
<dbReference type="Pfam" id="PF02706">
    <property type="entry name" value="Wzz"/>
    <property type="match status" value="1"/>
</dbReference>
<evidence type="ECO:0000256" key="7">
    <source>
        <dbReference type="ARBA" id="ARBA00022679"/>
    </source>
</evidence>
<evidence type="ECO:0000256" key="10">
    <source>
        <dbReference type="ARBA" id="ARBA00022777"/>
    </source>
</evidence>
<evidence type="ECO:0000256" key="4">
    <source>
        <dbReference type="ARBA" id="ARBA00011903"/>
    </source>
</evidence>
<evidence type="ECO:0000256" key="14">
    <source>
        <dbReference type="ARBA" id="ARBA00023137"/>
    </source>
</evidence>
<organism evidence="21 22">
    <name type="scientific">Neiella holothuriorum</name>
    <dbReference type="NCBI Taxonomy" id="2870530"/>
    <lineage>
        <taxon>Bacteria</taxon>
        <taxon>Pseudomonadati</taxon>
        <taxon>Pseudomonadota</taxon>
        <taxon>Gammaproteobacteria</taxon>
        <taxon>Alteromonadales</taxon>
        <taxon>Echinimonadaceae</taxon>
        <taxon>Neiella</taxon>
    </lineage>
</organism>
<keyword evidence="13 17" id="KW-0472">Membrane</keyword>
<evidence type="ECO:0000256" key="13">
    <source>
        <dbReference type="ARBA" id="ARBA00023136"/>
    </source>
</evidence>
<evidence type="ECO:0000259" key="18">
    <source>
        <dbReference type="Pfam" id="PF02706"/>
    </source>
</evidence>
<evidence type="ECO:0000256" key="17">
    <source>
        <dbReference type="SAM" id="Phobius"/>
    </source>
</evidence>
<evidence type="ECO:0000256" key="3">
    <source>
        <dbReference type="ARBA" id="ARBA00008883"/>
    </source>
</evidence>
<dbReference type="EMBL" id="JAHZSS010000001">
    <property type="protein sequence ID" value="MBW8189404.1"/>
    <property type="molecule type" value="Genomic_DNA"/>
</dbReference>
<reference evidence="21" key="1">
    <citation type="submission" date="2021-07" db="EMBL/GenBank/DDBJ databases">
        <title>Neiella marina sp. nov., isolated from the intestinal content of sea cucumber Apostichopus japonicus.</title>
        <authorList>
            <person name="Bai X."/>
        </authorList>
    </citation>
    <scope>NUCLEOTIDE SEQUENCE</scope>
    <source>
        <strain evidence="21">126</strain>
    </source>
</reference>
<feature type="transmembrane region" description="Helical" evidence="17">
    <location>
        <begin position="437"/>
        <end position="457"/>
    </location>
</feature>
<comment type="similarity">
    <text evidence="2">Belongs to the CpsD/CapB family.</text>
</comment>
<feature type="domain" description="Polysaccharide chain length determinant N-terminal" evidence="18">
    <location>
        <begin position="17"/>
        <end position="104"/>
    </location>
</feature>
<dbReference type="Pfam" id="PF13614">
    <property type="entry name" value="AAA_31"/>
    <property type="match status" value="1"/>
</dbReference>
<dbReference type="InterPro" id="IPR005702">
    <property type="entry name" value="Wzc-like_C"/>
</dbReference>
<evidence type="ECO:0000256" key="6">
    <source>
        <dbReference type="ARBA" id="ARBA00022519"/>
    </source>
</evidence>
<dbReference type="InterPro" id="IPR025669">
    <property type="entry name" value="AAA_dom"/>
</dbReference>
<dbReference type="PANTHER" id="PTHR32309">
    <property type="entry name" value="TYROSINE-PROTEIN KINASE"/>
    <property type="match status" value="1"/>
</dbReference>
<dbReference type="CDD" id="cd05387">
    <property type="entry name" value="BY-kinase"/>
    <property type="match status" value="1"/>
</dbReference>
<dbReference type="Proteomes" id="UP001166251">
    <property type="component" value="Unassembled WGS sequence"/>
</dbReference>
<evidence type="ECO:0000256" key="15">
    <source>
        <dbReference type="ARBA" id="ARBA00051245"/>
    </source>
</evidence>
<keyword evidence="16" id="KW-0175">Coiled coil</keyword>
<keyword evidence="5" id="KW-1003">Cell membrane</keyword>
<evidence type="ECO:0000259" key="19">
    <source>
        <dbReference type="Pfam" id="PF13614"/>
    </source>
</evidence>
<evidence type="ECO:0000256" key="5">
    <source>
        <dbReference type="ARBA" id="ARBA00022475"/>
    </source>
</evidence>
<proteinExistence type="inferred from homology"/>
<feature type="domain" description="Tyrosine-protein kinase G-rich" evidence="20">
    <location>
        <begin position="381"/>
        <end position="459"/>
    </location>
</feature>
<accession>A0ABS7EB23</accession>
<dbReference type="Gene3D" id="3.40.50.300">
    <property type="entry name" value="P-loop containing nucleotide triphosphate hydrolases"/>
    <property type="match status" value="1"/>
</dbReference>
<dbReference type="SUPFAM" id="SSF52540">
    <property type="entry name" value="P-loop containing nucleoside triphosphate hydrolases"/>
    <property type="match status" value="1"/>
</dbReference>
<dbReference type="NCBIfam" id="TIGR01007">
    <property type="entry name" value="eps_fam"/>
    <property type="match status" value="1"/>
</dbReference>
<evidence type="ECO:0000256" key="16">
    <source>
        <dbReference type="SAM" id="Coils"/>
    </source>
</evidence>
<evidence type="ECO:0000256" key="2">
    <source>
        <dbReference type="ARBA" id="ARBA00007316"/>
    </source>
</evidence>
<dbReference type="EC" id="2.7.10.2" evidence="4"/>
<comment type="caution">
    <text evidence="21">The sequence shown here is derived from an EMBL/GenBank/DDBJ whole genome shotgun (WGS) entry which is preliminary data.</text>
</comment>
<keyword evidence="7" id="KW-0808">Transferase</keyword>
<gene>
    <name evidence="21" type="ORF">K0504_00025</name>
</gene>
<evidence type="ECO:0000313" key="22">
    <source>
        <dbReference type="Proteomes" id="UP001166251"/>
    </source>
</evidence>
<evidence type="ECO:0000313" key="21">
    <source>
        <dbReference type="EMBL" id="MBW8189404.1"/>
    </source>
</evidence>
<evidence type="ECO:0000256" key="11">
    <source>
        <dbReference type="ARBA" id="ARBA00022840"/>
    </source>
</evidence>
<dbReference type="InterPro" id="IPR003856">
    <property type="entry name" value="LPS_length_determ_N"/>
</dbReference>
<comment type="similarity">
    <text evidence="3">Belongs to the etk/wzc family.</text>
</comment>
<keyword evidence="12 17" id="KW-1133">Transmembrane helix</keyword>
<comment type="subcellular location">
    <subcellularLocation>
        <location evidence="1">Cell inner membrane</location>
        <topology evidence="1">Multi-pass membrane protein</topology>
    </subcellularLocation>
</comment>
<keyword evidence="8 17" id="KW-0812">Transmembrane</keyword>
<keyword evidence="10" id="KW-0418">Kinase</keyword>
<feature type="transmembrane region" description="Helical" evidence="17">
    <location>
        <begin position="29"/>
        <end position="46"/>
    </location>
</feature>
<comment type="catalytic activity">
    <reaction evidence="15">
        <text>L-tyrosyl-[protein] + ATP = O-phospho-L-tyrosyl-[protein] + ADP + H(+)</text>
        <dbReference type="Rhea" id="RHEA:10596"/>
        <dbReference type="Rhea" id="RHEA-COMP:10136"/>
        <dbReference type="Rhea" id="RHEA-COMP:20101"/>
        <dbReference type="ChEBI" id="CHEBI:15378"/>
        <dbReference type="ChEBI" id="CHEBI:30616"/>
        <dbReference type="ChEBI" id="CHEBI:46858"/>
        <dbReference type="ChEBI" id="CHEBI:61978"/>
        <dbReference type="ChEBI" id="CHEBI:456216"/>
        <dbReference type="EC" id="2.7.10.2"/>
    </reaction>
</comment>
<protein>
    <recommendedName>
        <fullName evidence="4">non-specific protein-tyrosine kinase</fullName>
        <ecNumber evidence="4">2.7.10.2</ecNumber>
    </recommendedName>
</protein>
<feature type="coiled-coil region" evidence="16">
    <location>
        <begin position="205"/>
        <end position="232"/>
    </location>
</feature>
<name>A0ABS7EB23_9GAMM</name>
<evidence type="ECO:0000256" key="9">
    <source>
        <dbReference type="ARBA" id="ARBA00022741"/>
    </source>
</evidence>
<dbReference type="InterPro" id="IPR032807">
    <property type="entry name" value="GNVR"/>
</dbReference>
<keyword evidence="14" id="KW-0829">Tyrosine-protein kinase</keyword>
<feature type="domain" description="AAA" evidence="19">
    <location>
        <begin position="531"/>
        <end position="682"/>
    </location>
</feature>
<dbReference type="PANTHER" id="PTHR32309:SF13">
    <property type="entry name" value="FERRIC ENTEROBACTIN TRANSPORT PROTEIN FEPE"/>
    <property type="match status" value="1"/>
</dbReference>
<dbReference type="InterPro" id="IPR027417">
    <property type="entry name" value="P-loop_NTPase"/>
</dbReference>
<keyword evidence="6" id="KW-0997">Cell inner membrane</keyword>
<dbReference type="InterPro" id="IPR050445">
    <property type="entry name" value="Bact_polysacc_biosynth/exp"/>
</dbReference>
<sequence length="727" mass="81285">MNSYSSAPNHQNDSELLVDLVTLLWRKRLLIIAVATVFALLAVIYVKSLALMYRTSANVQIGGQKSNVVAIEQLYVIDERSSSHMSTQVELLKSRAIAQKVIAQMSLHTHPEFTYRQPSVFEYWRGYFTGKESLMSQLEWPVTTQWLEAEFRARLSVAPVRDSEIIQISFDAYDPKLAAGVANGIVAAYIDYHRDSQSEMTEQTSQWLLEQLEEQRANLLRAEQELSAFRKTEDLIDISGILGLVSQELNQTSSQIIEARRKSEEISVLSGLVQEYSKNDVMDLLAIESVREHPSIKSIRDKRLELRLRESELAKRYGPKHPKRTALAAEQKAVDDNLTELLTQISSTMANEYQAAQLKERGLENAFERTKATYQRLSNVQAKFTQLQREVETHQKLYDTFLTRFEETKATEDLEHNYARLIDPAIVPIYPFKPRKVMILMIAVVLGGMLGCLIVFARSLLGGAIRKGAEVETSLGLDVLIELPVVKLKKRSPVQALLEDSYFSEAIHGLRTRLQLSGGRNQLAAITSTLPGEGKSSVAIQLAISCGEIEKVLLIDADMRSPSINTMLDIEPTMPGLSNVLSRSHKVGACIHHSSELDIDVMPAGKPTSDPLNYLSSNKFKVLINGLREHYDRIIIETGPIQAVSDAQVVSTVADKLLYVVKAEQTSRAGVKAGLDRLRKVNAPILGIVLNQVPVRRSGTSQKWGQQTEFAPNLVELSQARANRNRA</sequence>
<evidence type="ECO:0000256" key="8">
    <source>
        <dbReference type="ARBA" id="ARBA00022692"/>
    </source>
</evidence>
<keyword evidence="9" id="KW-0547">Nucleotide-binding</keyword>